<protein>
    <submittedName>
        <fullName evidence="1">Uncharacterized protein</fullName>
    </submittedName>
</protein>
<proteinExistence type="predicted"/>
<dbReference type="Proteomes" id="UP000729402">
    <property type="component" value="Unassembled WGS sequence"/>
</dbReference>
<sequence>MVMRECRKGYVPAVLLTLYGASPDRKLLGGTRAPERPRPGRALEAKPTSELCIVHAASTLRSSARARSAPEISMTHAASIIRPSARA</sequence>
<evidence type="ECO:0000313" key="1">
    <source>
        <dbReference type="EMBL" id="KAG8091306.1"/>
    </source>
</evidence>
<reference evidence="1" key="1">
    <citation type="journal article" date="2021" name="bioRxiv">
        <title>Whole Genome Assembly and Annotation of Northern Wild Rice, Zizania palustris L., Supports a Whole Genome Duplication in the Zizania Genus.</title>
        <authorList>
            <person name="Haas M."/>
            <person name="Kono T."/>
            <person name="Macchietto M."/>
            <person name="Millas R."/>
            <person name="McGilp L."/>
            <person name="Shao M."/>
            <person name="Duquette J."/>
            <person name="Hirsch C.N."/>
            <person name="Kimball J."/>
        </authorList>
    </citation>
    <scope>NUCLEOTIDE SEQUENCE</scope>
    <source>
        <tissue evidence="1">Fresh leaf tissue</tissue>
    </source>
</reference>
<dbReference type="EMBL" id="JAAALK010000080">
    <property type="protein sequence ID" value="KAG8091306.1"/>
    <property type="molecule type" value="Genomic_DNA"/>
</dbReference>
<name>A0A8J5WKI9_ZIZPA</name>
<keyword evidence="2" id="KW-1185">Reference proteome</keyword>
<evidence type="ECO:0000313" key="2">
    <source>
        <dbReference type="Proteomes" id="UP000729402"/>
    </source>
</evidence>
<comment type="caution">
    <text evidence="1">The sequence shown here is derived from an EMBL/GenBank/DDBJ whole genome shotgun (WGS) entry which is preliminary data.</text>
</comment>
<accession>A0A8J5WKI9</accession>
<organism evidence="1 2">
    <name type="scientific">Zizania palustris</name>
    <name type="common">Northern wild rice</name>
    <dbReference type="NCBI Taxonomy" id="103762"/>
    <lineage>
        <taxon>Eukaryota</taxon>
        <taxon>Viridiplantae</taxon>
        <taxon>Streptophyta</taxon>
        <taxon>Embryophyta</taxon>
        <taxon>Tracheophyta</taxon>
        <taxon>Spermatophyta</taxon>
        <taxon>Magnoliopsida</taxon>
        <taxon>Liliopsida</taxon>
        <taxon>Poales</taxon>
        <taxon>Poaceae</taxon>
        <taxon>BOP clade</taxon>
        <taxon>Oryzoideae</taxon>
        <taxon>Oryzeae</taxon>
        <taxon>Zizaniinae</taxon>
        <taxon>Zizania</taxon>
    </lineage>
</organism>
<gene>
    <name evidence="1" type="ORF">GUJ93_ZPchr0012g21465</name>
</gene>
<dbReference type="AlphaFoldDB" id="A0A8J5WKI9"/>
<reference evidence="1" key="2">
    <citation type="submission" date="2021-02" db="EMBL/GenBank/DDBJ databases">
        <authorList>
            <person name="Kimball J.A."/>
            <person name="Haas M.W."/>
            <person name="Macchietto M."/>
            <person name="Kono T."/>
            <person name="Duquette J."/>
            <person name="Shao M."/>
        </authorList>
    </citation>
    <scope>NUCLEOTIDE SEQUENCE</scope>
    <source>
        <tissue evidence="1">Fresh leaf tissue</tissue>
    </source>
</reference>